<dbReference type="Gene3D" id="1.20.120.450">
    <property type="entry name" value="dinb family like domain"/>
    <property type="match status" value="1"/>
</dbReference>
<dbReference type="EMBL" id="BOOH01000004">
    <property type="protein sequence ID" value="GIH74115.1"/>
    <property type="molecule type" value="Genomic_DNA"/>
</dbReference>
<gene>
    <name evidence="2" type="ORF">Plo01_05440</name>
</gene>
<dbReference type="SUPFAM" id="SSF109854">
    <property type="entry name" value="DinB/YfiT-like putative metalloenzymes"/>
    <property type="match status" value="1"/>
</dbReference>
<dbReference type="Pfam" id="PF11716">
    <property type="entry name" value="MDMPI_N"/>
    <property type="match status" value="1"/>
</dbReference>
<evidence type="ECO:0000313" key="3">
    <source>
        <dbReference type="Proteomes" id="UP000616724"/>
    </source>
</evidence>
<dbReference type="AlphaFoldDB" id="A0A8J3RG59"/>
<name>A0A8J3RG59_9ACTN</name>
<reference evidence="2 3" key="1">
    <citation type="submission" date="2021-01" db="EMBL/GenBank/DDBJ databases">
        <title>Whole genome shotgun sequence of Planobispora longispora NBRC 13918.</title>
        <authorList>
            <person name="Komaki H."/>
            <person name="Tamura T."/>
        </authorList>
    </citation>
    <scope>NUCLEOTIDE SEQUENCE [LARGE SCALE GENOMIC DNA]</scope>
    <source>
        <strain evidence="2 3">NBRC 13918</strain>
    </source>
</reference>
<dbReference type="NCBIfam" id="TIGR03083">
    <property type="entry name" value="maleylpyruvate isomerase family mycothiol-dependent enzyme"/>
    <property type="match status" value="1"/>
</dbReference>
<organism evidence="2 3">
    <name type="scientific">Planobispora longispora</name>
    <dbReference type="NCBI Taxonomy" id="28887"/>
    <lineage>
        <taxon>Bacteria</taxon>
        <taxon>Bacillati</taxon>
        <taxon>Actinomycetota</taxon>
        <taxon>Actinomycetes</taxon>
        <taxon>Streptosporangiales</taxon>
        <taxon>Streptosporangiaceae</taxon>
        <taxon>Planobispora</taxon>
    </lineage>
</organism>
<evidence type="ECO:0000259" key="1">
    <source>
        <dbReference type="Pfam" id="PF11716"/>
    </source>
</evidence>
<keyword evidence="3" id="KW-1185">Reference proteome</keyword>
<sequence length="210" mass="22727">MTYARAERAALSDLFARLGPDAPTLCEGWTTFDLAAHLVLRERRLDAAPGIALSPLAGYTAKVQESLKAKHGFDGLVELIRSGPGGFYGLVPGLDEAVNALEFFIHHEDVRRAQRVWEPRELPAELEDAFWKRLRMARGLFLRKSPVAVVLHRIGGGVAIGGAEDAPRVEVTGPASELLLFCFGRQAQARVDLSGDEAAVARLMDASLGA</sequence>
<proteinExistence type="predicted"/>
<dbReference type="InterPro" id="IPR017519">
    <property type="entry name" value="CHP03085"/>
</dbReference>
<evidence type="ECO:0000313" key="2">
    <source>
        <dbReference type="EMBL" id="GIH74115.1"/>
    </source>
</evidence>
<comment type="caution">
    <text evidence="2">The sequence shown here is derived from an EMBL/GenBank/DDBJ whole genome shotgun (WGS) entry which is preliminary data.</text>
</comment>
<dbReference type="InterPro" id="IPR034660">
    <property type="entry name" value="DinB/YfiT-like"/>
</dbReference>
<protein>
    <submittedName>
        <fullName evidence="2">TIGR03085 family protein</fullName>
    </submittedName>
</protein>
<dbReference type="Proteomes" id="UP000616724">
    <property type="component" value="Unassembled WGS sequence"/>
</dbReference>
<dbReference type="RefSeq" id="WP_203888850.1">
    <property type="nucleotide sequence ID" value="NZ_BOOH01000004.1"/>
</dbReference>
<accession>A0A8J3RG59</accession>
<dbReference type="GO" id="GO:0046872">
    <property type="term" value="F:metal ion binding"/>
    <property type="evidence" value="ECO:0007669"/>
    <property type="project" value="InterPro"/>
</dbReference>
<dbReference type="InterPro" id="IPR024344">
    <property type="entry name" value="MDMPI_metal-binding"/>
</dbReference>
<dbReference type="InterPro" id="IPR017517">
    <property type="entry name" value="Maleyloyr_isom"/>
</dbReference>
<feature type="domain" description="Mycothiol-dependent maleylpyruvate isomerase metal-binding" evidence="1">
    <location>
        <begin position="5"/>
        <end position="48"/>
    </location>
</feature>
<dbReference type="NCBIfam" id="TIGR03085">
    <property type="entry name" value="TIGR03085 family metal-binding protein"/>
    <property type="match status" value="1"/>
</dbReference>